<dbReference type="NCBIfam" id="NF008757">
    <property type="entry name" value="PRK11788.1-5"/>
    <property type="match status" value="1"/>
</dbReference>
<dbReference type="Gene3D" id="1.25.40.10">
    <property type="entry name" value="Tetratricopeptide repeat domain"/>
    <property type="match status" value="2"/>
</dbReference>
<dbReference type="GO" id="GO:0008653">
    <property type="term" value="P:lipopolysaccharide metabolic process"/>
    <property type="evidence" value="ECO:0007669"/>
    <property type="project" value="InterPro"/>
</dbReference>
<proteinExistence type="inferred from homology"/>
<evidence type="ECO:0000313" key="7">
    <source>
        <dbReference type="Proteomes" id="UP000029273"/>
    </source>
</evidence>
<keyword evidence="7" id="KW-1185">Reference proteome</keyword>
<name>A0A1A6C7E6_9GAMM</name>
<reference evidence="6 7" key="1">
    <citation type="journal article" date="2014" name="Genome Announc.">
        <title>Draft Genome Sequence of the Iron-Oxidizing, Acidophilic, and Halotolerant 'Thiobacillus prosperus' Type Strain DSM 5130.</title>
        <authorList>
            <person name="Ossandon F.J."/>
            <person name="Cardenas J.P."/>
            <person name="Corbett M."/>
            <person name="Quatrini R."/>
            <person name="Holmes D.S."/>
            <person name="Watkin E."/>
        </authorList>
    </citation>
    <scope>NUCLEOTIDE SEQUENCE [LARGE SCALE GENOMIC DNA]</scope>
    <source>
        <strain evidence="6 7">DSM 5130</strain>
    </source>
</reference>
<keyword evidence="4" id="KW-0997">Cell inner membrane</keyword>
<dbReference type="STRING" id="160660.BJI67_09105"/>
<dbReference type="EMBL" id="JQSG02000001">
    <property type="protein sequence ID" value="OBS10482.1"/>
    <property type="molecule type" value="Genomic_DNA"/>
</dbReference>
<organism evidence="6 7">
    <name type="scientific">Acidihalobacter prosperus</name>
    <dbReference type="NCBI Taxonomy" id="160660"/>
    <lineage>
        <taxon>Bacteria</taxon>
        <taxon>Pseudomonadati</taxon>
        <taxon>Pseudomonadota</taxon>
        <taxon>Gammaproteobacteria</taxon>
        <taxon>Chromatiales</taxon>
        <taxon>Ectothiorhodospiraceae</taxon>
        <taxon>Acidihalobacter</taxon>
    </lineage>
</organism>
<sequence length="397" mass="45096">MLDLLWLLLPIAAATGWWSGRRSLRASGKDRPCPSLPGEYVKGLNYLLNEQPDKALELFVRVVEVDSETVETYLLLGSLFRRRGEVERAIRIHQNLIARPHLEGQHRATALLELGKDYMRAGLLDRAEGLYKELLSTRYLKGEACFELQKIYEQEKDWLEAIRSAEAYQSSSGDSQQSVIAHYWCEASEQQRQAGRSRLAIDYAKRALVRDPGCVRASILLGDIALAARDSAQAVKYYARVAEQDPDFLPVVLPKLRAAYAGLGDQSGLSRLLSRFRGRKHDSETILQMIRDLLDHGDEPAARKALIEEIGKQVAPVRLLREYVALEQTRFEGDPAETLRLIERVLGEHLQQWFAYRCNHCGFRAKNLFWQCPGCHRWGTIRPYDSPDDNLSGGRHG</sequence>
<evidence type="ECO:0000313" key="6">
    <source>
        <dbReference type="EMBL" id="OBS10482.1"/>
    </source>
</evidence>
<protein>
    <recommendedName>
        <fullName evidence="4">Lipopolysaccharide assembly protein B</fullName>
    </recommendedName>
</protein>
<dbReference type="RefSeq" id="WP_052064064.1">
    <property type="nucleotide sequence ID" value="NZ_JQSG02000001.1"/>
</dbReference>
<evidence type="ECO:0000259" key="5">
    <source>
        <dbReference type="Pfam" id="PF18073"/>
    </source>
</evidence>
<dbReference type="InterPro" id="IPR051012">
    <property type="entry name" value="CellSynth/LPSAsmb/PSIAsmb"/>
</dbReference>
<dbReference type="GO" id="GO:0046890">
    <property type="term" value="P:regulation of lipid biosynthetic process"/>
    <property type="evidence" value="ECO:0007669"/>
    <property type="project" value="UniProtKB-UniRule"/>
</dbReference>
<comment type="subcellular location">
    <subcellularLocation>
        <location evidence="4">Cell inner membrane</location>
        <topology evidence="4">Single-pass membrane protein</topology>
        <orientation evidence="4">Cytoplasmic side</orientation>
    </subcellularLocation>
</comment>
<dbReference type="SMART" id="SM00028">
    <property type="entry name" value="TPR"/>
    <property type="match status" value="5"/>
</dbReference>
<keyword evidence="3 4" id="KW-0802">TPR repeat</keyword>
<dbReference type="PANTHER" id="PTHR45586:SF1">
    <property type="entry name" value="LIPOPOLYSACCHARIDE ASSEMBLY PROTEIN B"/>
    <property type="match status" value="1"/>
</dbReference>
<keyword evidence="4" id="KW-0472">Membrane</keyword>
<dbReference type="GO" id="GO:0009898">
    <property type="term" value="C:cytoplasmic side of plasma membrane"/>
    <property type="evidence" value="ECO:0007669"/>
    <property type="project" value="UniProtKB-UniRule"/>
</dbReference>
<dbReference type="Pfam" id="PF13432">
    <property type="entry name" value="TPR_16"/>
    <property type="match status" value="3"/>
</dbReference>
<dbReference type="PANTHER" id="PTHR45586">
    <property type="entry name" value="TPR REPEAT-CONTAINING PROTEIN PA4667"/>
    <property type="match status" value="1"/>
</dbReference>
<comment type="caution">
    <text evidence="6">The sequence shown here is derived from an EMBL/GenBank/DDBJ whole genome shotgun (WGS) entry which is preliminary data.</text>
</comment>
<evidence type="ECO:0000256" key="1">
    <source>
        <dbReference type="ARBA" id="ARBA00022723"/>
    </source>
</evidence>
<dbReference type="GO" id="GO:0005506">
    <property type="term" value="F:iron ion binding"/>
    <property type="evidence" value="ECO:0007669"/>
    <property type="project" value="UniProtKB-UniRule"/>
</dbReference>
<dbReference type="InterPro" id="IPR041166">
    <property type="entry name" value="Rubredoxin_2"/>
</dbReference>
<evidence type="ECO:0000256" key="4">
    <source>
        <dbReference type="HAMAP-Rule" id="MF_00994"/>
    </source>
</evidence>
<feature type="topological domain" description="Cytoplasmic" evidence="4">
    <location>
        <begin position="21"/>
        <end position="397"/>
    </location>
</feature>
<feature type="binding site" evidence="4">
    <location>
        <position position="375"/>
    </location>
    <ligand>
        <name>Fe cation</name>
        <dbReference type="ChEBI" id="CHEBI:24875"/>
    </ligand>
</feature>
<keyword evidence="4" id="KW-0408">Iron</keyword>
<evidence type="ECO:0000256" key="3">
    <source>
        <dbReference type="ARBA" id="ARBA00022803"/>
    </source>
</evidence>
<keyword evidence="4" id="KW-1133">Transmembrane helix</keyword>
<keyword evidence="4" id="KW-1003">Cell membrane</keyword>
<comment type="function">
    <text evidence="4">Modulates cellular lipopolysaccharide (LPS) levels by regulating LpxC, which is involved in lipid A biosynthesis. May act by modulating the proteolytic activity of FtsH towards LpxC. May also coordinate assembly of proteins involved in LPS synthesis at the plasma membrane.</text>
</comment>
<dbReference type="OrthoDB" id="507476at2"/>
<gene>
    <name evidence="4" type="primary">lapB</name>
    <name evidence="6" type="ORF">Thpro_020198</name>
</gene>
<dbReference type="AlphaFoldDB" id="A0A1A6C7E6"/>
<feature type="binding site" evidence="4">
    <location>
        <position position="372"/>
    </location>
    <ligand>
        <name>Fe cation</name>
        <dbReference type="ChEBI" id="CHEBI:24875"/>
    </ligand>
</feature>
<dbReference type="InterPro" id="IPR019734">
    <property type="entry name" value="TPR_rpt"/>
</dbReference>
<keyword evidence="2 4" id="KW-0677">Repeat</keyword>
<feature type="domain" description="LapB rubredoxin metal binding" evidence="5">
    <location>
        <begin position="356"/>
        <end position="383"/>
    </location>
</feature>
<feature type="binding site" evidence="4">
    <location>
        <position position="358"/>
    </location>
    <ligand>
        <name>Fe cation</name>
        <dbReference type="ChEBI" id="CHEBI:24875"/>
    </ligand>
</feature>
<keyword evidence="4" id="KW-0812">Transmembrane</keyword>
<evidence type="ECO:0000256" key="2">
    <source>
        <dbReference type="ARBA" id="ARBA00022737"/>
    </source>
</evidence>
<feature type="binding site" evidence="4">
    <location>
        <position position="361"/>
    </location>
    <ligand>
        <name>Fe cation</name>
        <dbReference type="ChEBI" id="CHEBI:24875"/>
    </ligand>
</feature>
<dbReference type="SUPFAM" id="SSF48452">
    <property type="entry name" value="TPR-like"/>
    <property type="match status" value="1"/>
</dbReference>
<dbReference type="InterPro" id="IPR011990">
    <property type="entry name" value="TPR-like_helical_dom_sf"/>
</dbReference>
<dbReference type="Proteomes" id="UP000029273">
    <property type="component" value="Unassembled WGS sequence"/>
</dbReference>
<dbReference type="HAMAP" id="MF_00994">
    <property type="entry name" value="LPS_assembly_LapB"/>
    <property type="match status" value="1"/>
</dbReference>
<keyword evidence="1 4" id="KW-0479">Metal-binding</keyword>
<dbReference type="Pfam" id="PF18073">
    <property type="entry name" value="Zn_ribbon_LapB"/>
    <property type="match status" value="1"/>
</dbReference>
<comment type="similarity">
    <text evidence="4">Belongs to the LapB family.</text>
</comment>
<dbReference type="InterPro" id="IPR030865">
    <property type="entry name" value="LapB"/>
</dbReference>
<accession>A0A1A6C7E6</accession>